<evidence type="ECO:0000256" key="7">
    <source>
        <dbReference type="ARBA" id="ARBA00023180"/>
    </source>
</evidence>
<keyword evidence="4 9" id="KW-1133">Transmembrane helix</keyword>
<dbReference type="PANTHER" id="PTHR23037">
    <property type="entry name" value="CYTOKINE RECEPTOR"/>
    <property type="match status" value="1"/>
</dbReference>
<comment type="subcellular location">
    <subcellularLocation>
        <location evidence="1">Membrane</location>
        <topology evidence="1">Single-pass type I membrane protein</topology>
    </subcellularLocation>
</comment>
<dbReference type="InterPro" id="IPR013783">
    <property type="entry name" value="Ig-like_fold"/>
</dbReference>
<dbReference type="PANTHER" id="PTHR23037:SF46">
    <property type="entry name" value="INTERLEUKIN 5 RECEPTOR SUBUNIT ALPHA"/>
    <property type="match status" value="1"/>
</dbReference>
<keyword evidence="7" id="KW-0325">Glycoprotein</keyword>
<proteinExistence type="predicted"/>
<accession>A0A4D9EX56</accession>
<sequence>MSCILIQEKSKYLSFLYFKFKEFTKARFPSVHPNTVYIVKVRARVEGTCYSSSHWSDWSEEKSIGENTDFTVYIVLILTIPLTVAVATIILLVYLKRLKILIYPQIPDPRKIIKRMFGEQIEDFQGGPGDDFLNVNKPAMEEEISSLVWIENPESSTSENEGRERPALQVKAL</sequence>
<comment type="caution">
    <text evidence="10">The sequence shown here is derived from an EMBL/GenBank/DDBJ whole genome shotgun (WGS) entry which is preliminary data.</text>
</comment>
<organism evidence="10 11">
    <name type="scientific">Platysternon megacephalum</name>
    <name type="common">big-headed turtle</name>
    <dbReference type="NCBI Taxonomy" id="55544"/>
    <lineage>
        <taxon>Eukaryota</taxon>
        <taxon>Metazoa</taxon>
        <taxon>Chordata</taxon>
        <taxon>Craniata</taxon>
        <taxon>Vertebrata</taxon>
        <taxon>Euteleostomi</taxon>
        <taxon>Archelosauria</taxon>
        <taxon>Testudinata</taxon>
        <taxon>Testudines</taxon>
        <taxon>Cryptodira</taxon>
        <taxon>Durocryptodira</taxon>
        <taxon>Testudinoidea</taxon>
        <taxon>Platysternidae</taxon>
        <taxon>Platysternon</taxon>
    </lineage>
</organism>
<keyword evidence="2 9" id="KW-0812">Transmembrane</keyword>
<dbReference type="STRING" id="55544.A0A4D9EX56"/>
<evidence type="ECO:0000256" key="4">
    <source>
        <dbReference type="ARBA" id="ARBA00022989"/>
    </source>
</evidence>
<feature type="transmembrane region" description="Helical" evidence="9">
    <location>
        <begin position="70"/>
        <end position="95"/>
    </location>
</feature>
<dbReference type="AlphaFoldDB" id="A0A4D9EX56"/>
<evidence type="ECO:0000313" key="10">
    <source>
        <dbReference type="EMBL" id="TFK15239.1"/>
    </source>
</evidence>
<dbReference type="OrthoDB" id="9940625at2759"/>
<gene>
    <name evidence="10" type="ORF">DR999_PMT00992</name>
</gene>
<evidence type="ECO:0000313" key="11">
    <source>
        <dbReference type="Proteomes" id="UP000297703"/>
    </source>
</evidence>
<dbReference type="EMBL" id="QXTE01000005">
    <property type="protein sequence ID" value="TFK15239.1"/>
    <property type="molecule type" value="Genomic_DNA"/>
</dbReference>
<keyword evidence="11" id="KW-1185">Reference proteome</keyword>
<name>A0A4D9EX56_9SAUR</name>
<dbReference type="GO" id="GO:0004896">
    <property type="term" value="F:cytokine receptor activity"/>
    <property type="evidence" value="ECO:0007669"/>
    <property type="project" value="TreeGrafter"/>
</dbReference>
<reference evidence="10 11" key="1">
    <citation type="submission" date="2019-04" db="EMBL/GenBank/DDBJ databases">
        <title>Draft genome of the big-headed turtle Platysternon megacephalum.</title>
        <authorList>
            <person name="Gong S."/>
        </authorList>
    </citation>
    <scope>NUCLEOTIDE SEQUENCE [LARGE SCALE GENOMIC DNA]</scope>
    <source>
        <strain evidence="10">DO16091913</strain>
        <tissue evidence="10">Muscle</tissue>
    </source>
</reference>
<feature type="region of interest" description="Disordered" evidence="8">
    <location>
        <begin position="153"/>
        <end position="173"/>
    </location>
</feature>
<evidence type="ECO:0000256" key="2">
    <source>
        <dbReference type="ARBA" id="ARBA00022692"/>
    </source>
</evidence>
<dbReference type="GO" id="GO:0009897">
    <property type="term" value="C:external side of plasma membrane"/>
    <property type="evidence" value="ECO:0007669"/>
    <property type="project" value="TreeGrafter"/>
</dbReference>
<dbReference type="Gene3D" id="2.60.40.10">
    <property type="entry name" value="Immunoglobulins"/>
    <property type="match status" value="1"/>
</dbReference>
<evidence type="ECO:0000256" key="9">
    <source>
        <dbReference type="SAM" id="Phobius"/>
    </source>
</evidence>
<evidence type="ECO:0000256" key="8">
    <source>
        <dbReference type="SAM" id="MobiDB-lite"/>
    </source>
</evidence>
<dbReference type="Proteomes" id="UP000297703">
    <property type="component" value="Unassembled WGS sequence"/>
</dbReference>
<protein>
    <submittedName>
        <fullName evidence="10">StAR-related lipid transfer protein 13-like</fullName>
    </submittedName>
</protein>
<keyword evidence="6" id="KW-0675">Receptor</keyword>
<keyword evidence="5 9" id="KW-0472">Membrane</keyword>
<evidence type="ECO:0000256" key="6">
    <source>
        <dbReference type="ARBA" id="ARBA00023170"/>
    </source>
</evidence>
<keyword evidence="3" id="KW-0732">Signal</keyword>
<evidence type="ECO:0000256" key="3">
    <source>
        <dbReference type="ARBA" id="ARBA00022729"/>
    </source>
</evidence>
<evidence type="ECO:0000256" key="1">
    <source>
        <dbReference type="ARBA" id="ARBA00004479"/>
    </source>
</evidence>
<dbReference type="SUPFAM" id="SSF49265">
    <property type="entry name" value="Fibronectin type III"/>
    <property type="match status" value="1"/>
</dbReference>
<dbReference type="InterPro" id="IPR036116">
    <property type="entry name" value="FN3_sf"/>
</dbReference>
<evidence type="ECO:0000256" key="5">
    <source>
        <dbReference type="ARBA" id="ARBA00023136"/>
    </source>
</evidence>
<reference evidence="10 11" key="2">
    <citation type="submission" date="2019-04" db="EMBL/GenBank/DDBJ databases">
        <title>The genome sequence of big-headed turtle.</title>
        <authorList>
            <person name="Gong S."/>
        </authorList>
    </citation>
    <scope>NUCLEOTIDE SEQUENCE [LARGE SCALE GENOMIC DNA]</scope>
    <source>
        <strain evidence="10">DO16091913</strain>
        <tissue evidence="10">Muscle</tissue>
    </source>
</reference>